<evidence type="ECO:0000256" key="1">
    <source>
        <dbReference type="ARBA" id="ARBA00005054"/>
    </source>
</evidence>
<dbReference type="OrthoDB" id="9806170at2"/>
<dbReference type="InterPro" id="IPR002376">
    <property type="entry name" value="Formyl_transf_N"/>
</dbReference>
<dbReference type="PANTHER" id="PTHR43369:SF2">
    <property type="entry name" value="PHOSPHORIBOSYLGLYCINAMIDE FORMYLTRANSFERASE"/>
    <property type="match status" value="1"/>
</dbReference>
<evidence type="ECO:0000313" key="7">
    <source>
        <dbReference type="Proteomes" id="UP000317369"/>
    </source>
</evidence>
<proteinExistence type="predicted"/>
<keyword evidence="7" id="KW-1185">Reference proteome</keyword>
<dbReference type="Gene3D" id="3.40.50.170">
    <property type="entry name" value="Formyl transferase, N-terminal domain"/>
    <property type="match status" value="1"/>
</dbReference>
<organism evidence="6 7">
    <name type="scientific">Poriferisphaera corsica</name>
    <dbReference type="NCBI Taxonomy" id="2528020"/>
    <lineage>
        <taxon>Bacteria</taxon>
        <taxon>Pseudomonadati</taxon>
        <taxon>Planctomycetota</taxon>
        <taxon>Phycisphaerae</taxon>
        <taxon>Phycisphaerales</taxon>
        <taxon>Phycisphaeraceae</taxon>
        <taxon>Poriferisphaera</taxon>
    </lineage>
</organism>
<dbReference type="EC" id="2.1.2.2" evidence="2"/>
<dbReference type="GO" id="GO:0006189">
    <property type="term" value="P:'de novo' IMP biosynthetic process"/>
    <property type="evidence" value="ECO:0007669"/>
    <property type="project" value="InterPro"/>
</dbReference>
<protein>
    <recommendedName>
        <fullName evidence="2">phosphoribosylglycinamide formyltransferase 1</fullName>
        <ecNumber evidence="2">2.1.2.2</ecNumber>
    </recommendedName>
</protein>
<dbReference type="SUPFAM" id="SSF53328">
    <property type="entry name" value="Formyltransferase"/>
    <property type="match status" value="1"/>
</dbReference>
<dbReference type="GO" id="GO:0005829">
    <property type="term" value="C:cytosol"/>
    <property type="evidence" value="ECO:0007669"/>
    <property type="project" value="TreeGrafter"/>
</dbReference>
<evidence type="ECO:0000256" key="4">
    <source>
        <dbReference type="ARBA" id="ARBA00022755"/>
    </source>
</evidence>
<dbReference type="RefSeq" id="WP_145076708.1">
    <property type="nucleotide sequence ID" value="NZ_CP036425.1"/>
</dbReference>
<dbReference type="Proteomes" id="UP000317369">
    <property type="component" value="Chromosome"/>
</dbReference>
<evidence type="ECO:0000256" key="3">
    <source>
        <dbReference type="ARBA" id="ARBA00022679"/>
    </source>
</evidence>
<dbReference type="EMBL" id="CP036425">
    <property type="protein sequence ID" value="QDU33569.1"/>
    <property type="molecule type" value="Genomic_DNA"/>
</dbReference>
<dbReference type="InterPro" id="IPR004607">
    <property type="entry name" value="GART"/>
</dbReference>
<dbReference type="AlphaFoldDB" id="A0A517YTN8"/>
<evidence type="ECO:0000256" key="2">
    <source>
        <dbReference type="ARBA" id="ARBA00012254"/>
    </source>
</evidence>
<dbReference type="InterPro" id="IPR036477">
    <property type="entry name" value="Formyl_transf_N_sf"/>
</dbReference>
<keyword evidence="3 6" id="KW-0808">Transferase</keyword>
<accession>A0A517YTN8</accession>
<comment type="pathway">
    <text evidence="1">Purine metabolism; IMP biosynthesis via de novo pathway; N(2)-formyl-N(1)-(5-phospho-D-ribosyl)glycinamide from N(1)-(5-phospho-D-ribosyl)glycinamide (10-formyl THF route): step 1/1.</text>
</comment>
<sequence>MPDAQSSVSPIVPAVKNNPIRLAVLISGGGTTLTNLLDKIDEGKLKAQIATVICSNSKAYEKISAKLAGRGEALGKKEMTSRYGTFEVQKVLRKDFETTSQFSDVIFNFVRETGSDLVCLAGFLSLLDIPDDYANQVINIHPALLPSFGGKGMHGMHVHSAVVDHGVKISGCTVHFADQTYDTGPIVLQKTCPVLTGDTPDDVQARVFEQECEAFPEAIQMIADGRVTITGRTTQIQ</sequence>
<evidence type="ECO:0000313" key="6">
    <source>
        <dbReference type="EMBL" id="QDU33569.1"/>
    </source>
</evidence>
<dbReference type="Pfam" id="PF00551">
    <property type="entry name" value="Formyl_trans_N"/>
    <property type="match status" value="1"/>
</dbReference>
<evidence type="ECO:0000259" key="5">
    <source>
        <dbReference type="Pfam" id="PF00551"/>
    </source>
</evidence>
<feature type="domain" description="Formyl transferase N-terminal" evidence="5">
    <location>
        <begin position="21"/>
        <end position="219"/>
    </location>
</feature>
<gene>
    <name evidence="6" type="primary">purN</name>
    <name evidence="6" type="ORF">KS4_16200</name>
</gene>
<dbReference type="GO" id="GO:0004644">
    <property type="term" value="F:phosphoribosylglycinamide formyltransferase activity"/>
    <property type="evidence" value="ECO:0007669"/>
    <property type="project" value="UniProtKB-EC"/>
</dbReference>
<keyword evidence="4" id="KW-0658">Purine biosynthesis</keyword>
<reference evidence="6 7" key="1">
    <citation type="submission" date="2019-02" db="EMBL/GenBank/DDBJ databases">
        <title>Deep-cultivation of Planctomycetes and their phenomic and genomic characterization uncovers novel biology.</title>
        <authorList>
            <person name="Wiegand S."/>
            <person name="Jogler M."/>
            <person name="Boedeker C."/>
            <person name="Pinto D."/>
            <person name="Vollmers J."/>
            <person name="Rivas-Marin E."/>
            <person name="Kohn T."/>
            <person name="Peeters S.H."/>
            <person name="Heuer A."/>
            <person name="Rast P."/>
            <person name="Oberbeckmann S."/>
            <person name="Bunk B."/>
            <person name="Jeske O."/>
            <person name="Meyerdierks A."/>
            <person name="Storesund J.E."/>
            <person name="Kallscheuer N."/>
            <person name="Luecker S."/>
            <person name="Lage O.M."/>
            <person name="Pohl T."/>
            <person name="Merkel B.J."/>
            <person name="Hornburger P."/>
            <person name="Mueller R.-W."/>
            <person name="Bruemmer F."/>
            <person name="Labrenz M."/>
            <person name="Spormann A.M."/>
            <person name="Op den Camp H."/>
            <person name="Overmann J."/>
            <person name="Amann R."/>
            <person name="Jetten M.S.M."/>
            <person name="Mascher T."/>
            <person name="Medema M.H."/>
            <person name="Devos D.P."/>
            <person name="Kaster A.-K."/>
            <person name="Ovreas L."/>
            <person name="Rohde M."/>
            <person name="Galperin M.Y."/>
            <person name="Jogler C."/>
        </authorList>
    </citation>
    <scope>NUCLEOTIDE SEQUENCE [LARGE SCALE GENOMIC DNA]</scope>
    <source>
        <strain evidence="6 7">KS4</strain>
    </source>
</reference>
<dbReference type="PANTHER" id="PTHR43369">
    <property type="entry name" value="PHOSPHORIBOSYLGLYCINAMIDE FORMYLTRANSFERASE"/>
    <property type="match status" value="1"/>
</dbReference>
<dbReference type="KEGG" id="pcor:KS4_16200"/>
<dbReference type="CDD" id="cd08645">
    <property type="entry name" value="FMT_core_GART"/>
    <property type="match status" value="1"/>
</dbReference>
<name>A0A517YTN8_9BACT</name>